<keyword evidence="3" id="KW-1185">Reference proteome</keyword>
<name>A0ABT0RNT4_9SPHN</name>
<dbReference type="EMBL" id="JAMGBD010000002">
    <property type="protein sequence ID" value="MCL6684317.1"/>
    <property type="molecule type" value="Genomic_DNA"/>
</dbReference>
<keyword evidence="1" id="KW-0472">Membrane</keyword>
<organism evidence="2 3">
    <name type="scientific">Sphingomonas alba</name>
    <dbReference type="NCBI Taxonomy" id="2908208"/>
    <lineage>
        <taxon>Bacteria</taxon>
        <taxon>Pseudomonadati</taxon>
        <taxon>Pseudomonadota</taxon>
        <taxon>Alphaproteobacteria</taxon>
        <taxon>Sphingomonadales</taxon>
        <taxon>Sphingomonadaceae</taxon>
        <taxon>Sphingomonas</taxon>
    </lineage>
</organism>
<gene>
    <name evidence="2" type="ORF">LZ536_10450</name>
</gene>
<accession>A0ABT0RNT4</accession>
<keyword evidence="1" id="KW-0812">Transmembrane</keyword>
<evidence type="ECO:0000313" key="3">
    <source>
        <dbReference type="Proteomes" id="UP001165363"/>
    </source>
</evidence>
<dbReference type="Proteomes" id="UP001165363">
    <property type="component" value="Unassembled WGS sequence"/>
</dbReference>
<sequence>MDAILTLMRCLRADTRGATAIEYGLIVALIAIAMLEGLRQLGGGAGGMWTNLATTVNGNM</sequence>
<dbReference type="InterPro" id="IPR007047">
    <property type="entry name" value="Flp_Fap"/>
</dbReference>
<proteinExistence type="predicted"/>
<dbReference type="RefSeq" id="WP_249848735.1">
    <property type="nucleotide sequence ID" value="NZ_JAMGBD010000002.1"/>
</dbReference>
<feature type="transmembrane region" description="Helical" evidence="1">
    <location>
        <begin position="20"/>
        <end position="38"/>
    </location>
</feature>
<keyword evidence="1" id="KW-1133">Transmembrane helix</keyword>
<dbReference type="Pfam" id="PF04964">
    <property type="entry name" value="Flp_Fap"/>
    <property type="match status" value="1"/>
</dbReference>
<protein>
    <submittedName>
        <fullName evidence="2">Flp family type IVb pilin</fullName>
    </submittedName>
</protein>
<reference evidence="2" key="1">
    <citation type="submission" date="2022-05" db="EMBL/GenBank/DDBJ databases">
        <authorList>
            <person name="Jo J.-H."/>
            <person name="Im W.-T."/>
        </authorList>
    </citation>
    <scope>NUCLEOTIDE SEQUENCE</scope>
    <source>
        <strain evidence="2">SE158</strain>
    </source>
</reference>
<evidence type="ECO:0000313" key="2">
    <source>
        <dbReference type="EMBL" id="MCL6684317.1"/>
    </source>
</evidence>
<comment type="caution">
    <text evidence="2">The sequence shown here is derived from an EMBL/GenBank/DDBJ whole genome shotgun (WGS) entry which is preliminary data.</text>
</comment>
<evidence type="ECO:0000256" key="1">
    <source>
        <dbReference type="SAM" id="Phobius"/>
    </source>
</evidence>